<dbReference type="GO" id="GO:0004721">
    <property type="term" value="F:phosphoprotein phosphatase activity"/>
    <property type="evidence" value="ECO:0007669"/>
    <property type="project" value="UniProtKB-KW"/>
</dbReference>
<evidence type="ECO:0000256" key="6">
    <source>
        <dbReference type="ARBA" id="ARBA00022475"/>
    </source>
</evidence>
<evidence type="ECO:0000256" key="7">
    <source>
        <dbReference type="ARBA" id="ARBA00022553"/>
    </source>
</evidence>
<keyword evidence="11 27" id="KW-0418">Kinase</keyword>
<evidence type="ECO:0000256" key="9">
    <source>
        <dbReference type="ARBA" id="ARBA00022692"/>
    </source>
</evidence>
<evidence type="ECO:0000256" key="4">
    <source>
        <dbReference type="ARBA" id="ARBA00004651"/>
    </source>
</evidence>
<evidence type="ECO:0000256" key="1">
    <source>
        <dbReference type="ARBA" id="ARBA00000085"/>
    </source>
</evidence>
<dbReference type="GO" id="GO:0005886">
    <property type="term" value="C:plasma membrane"/>
    <property type="evidence" value="ECO:0007669"/>
    <property type="project" value="UniProtKB-SubCell"/>
</dbReference>
<evidence type="ECO:0000313" key="29">
    <source>
        <dbReference type="Proteomes" id="UP001281731"/>
    </source>
</evidence>
<dbReference type="SUPFAM" id="SSF47384">
    <property type="entry name" value="Homodimeric domain of signal transducing histidine kinase"/>
    <property type="match status" value="1"/>
</dbReference>
<evidence type="ECO:0000256" key="13">
    <source>
        <dbReference type="ARBA" id="ARBA00022840"/>
    </source>
</evidence>
<comment type="cofactor">
    <cofactor evidence="2">
        <name>Mn(2+)</name>
        <dbReference type="ChEBI" id="CHEBI:29035"/>
    </cofactor>
</comment>
<keyword evidence="12" id="KW-0378">Hydrolase</keyword>
<keyword evidence="19" id="KW-0843">Virulence</keyword>
<keyword evidence="14" id="KW-0460">Magnesium</keyword>
<dbReference type="InterPro" id="IPR003660">
    <property type="entry name" value="HAMP_dom"/>
</dbReference>
<keyword evidence="18" id="KW-0346">Stress response</keyword>
<evidence type="ECO:0000313" key="27">
    <source>
        <dbReference type="EMBL" id="MDY5154158.1"/>
    </source>
</evidence>
<gene>
    <name evidence="27" type="ORF">R6G80_00215</name>
    <name evidence="26" type="ORF">R6G86_03625</name>
</gene>
<organism evidence="27 29">
    <name type="scientific">Actinotignum urinale</name>
    <dbReference type="NCBI Taxonomy" id="190146"/>
    <lineage>
        <taxon>Bacteria</taxon>
        <taxon>Bacillati</taxon>
        <taxon>Actinomycetota</taxon>
        <taxon>Actinomycetes</taxon>
        <taxon>Actinomycetales</taxon>
        <taxon>Actinomycetaceae</taxon>
        <taxon>Actinotignum</taxon>
    </lineage>
</organism>
<dbReference type="PROSITE" id="PS50885">
    <property type="entry name" value="HAMP"/>
    <property type="match status" value="1"/>
</dbReference>
<evidence type="ECO:0000313" key="28">
    <source>
        <dbReference type="Proteomes" id="UP001275049"/>
    </source>
</evidence>
<feature type="domain" description="Histidine kinase" evidence="24">
    <location>
        <begin position="132"/>
        <end position="332"/>
    </location>
</feature>
<proteinExistence type="predicted"/>
<evidence type="ECO:0000256" key="11">
    <source>
        <dbReference type="ARBA" id="ARBA00022777"/>
    </source>
</evidence>
<evidence type="ECO:0000256" key="3">
    <source>
        <dbReference type="ARBA" id="ARBA00001946"/>
    </source>
</evidence>
<evidence type="ECO:0000256" key="15">
    <source>
        <dbReference type="ARBA" id="ARBA00022912"/>
    </source>
</evidence>
<dbReference type="InterPro" id="IPR003594">
    <property type="entry name" value="HATPase_dom"/>
</dbReference>
<keyword evidence="23" id="KW-0472">Membrane</keyword>
<keyword evidence="28" id="KW-1185">Reference proteome</keyword>
<feature type="domain" description="HAMP" evidence="25">
    <location>
        <begin position="72"/>
        <end position="124"/>
    </location>
</feature>
<dbReference type="InterPro" id="IPR003661">
    <property type="entry name" value="HisK_dim/P_dom"/>
</dbReference>
<evidence type="ECO:0000256" key="20">
    <source>
        <dbReference type="ARBA" id="ARBA00023211"/>
    </source>
</evidence>
<evidence type="ECO:0000256" key="5">
    <source>
        <dbReference type="ARBA" id="ARBA00012438"/>
    </source>
</evidence>
<dbReference type="Gene3D" id="3.30.565.10">
    <property type="entry name" value="Histidine kinase-like ATPase, C-terminal domain"/>
    <property type="match status" value="1"/>
</dbReference>
<evidence type="ECO:0000256" key="18">
    <source>
        <dbReference type="ARBA" id="ARBA00023016"/>
    </source>
</evidence>
<comment type="catalytic activity">
    <reaction evidence="1">
        <text>ATP + protein L-histidine = ADP + protein N-phospho-L-histidine.</text>
        <dbReference type="EC" id="2.7.13.3"/>
    </reaction>
</comment>
<evidence type="ECO:0000256" key="22">
    <source>
        <dbReference type="ARBA" id="ARBA00041776"/>
    </source>
</evidence>
<keyword evidence="20" id="KW-0464">Manganese</keyword>
<protein>
    <recommendedName>
        <fullName evidence="21">Signal transduction histidine-protein kinase/phosphatase MprB</fullName>
        <ecNumber evidence="5">2.7.13.3</ecNumber>
    </recommendedName>
    <alternativeName>
        <fullName evidence="22">Mycobacterial persistence regulator B</fullName>
    </alternativeName>
</protein>
<keyword evidence="6" id="KW-1003">Cell membrane</keyword>
<keyword evidence="9 23" id="KW-0812">Transmembrane</keyword>
<evidence type="ECO:0000256" key="14">
    <source>
        <dbReference type="ARBA" id="ARBA00022842"/>
    </source>
</evidence>
<evidence type="ECO:0000256" key="12">
    <source>
        <dbReference type="ARBA" id="ARBA00022801"/>
    </source>
</evidence>
<dbReference type="PANTHER" id="PTHR44936:SF9">
    <property type="entry name" value="SENSOR PROTEIN CREC"/>
    <property type="match status" value="1"/>
</dbReference>
<dbReference type="RefSeq" id="WP_102165406.1">
    <property type="nucleotide sequence ID" value="NZ_CAMYCL010000001.1"/>
</dbReference>
<keyword evidence="15" id="KW-0904">Protein phosphatase</keyword>
<keyword evidence="7" id="KW-0597">Phosphoprotein</keyword>
<dbReference type="PROSITE" id="PS50109">
    <property type="entry name" value="HIS_KIN"/>
    <property type="match status" value="1"/>
</dbReference>
<dbReference type="PRINTS" id="PR00344">
    <property type="entry name" value="BCTRLSENSOR"/>
</dbReference>
<dbReference type="InterPro" id="IPR050980">
    <property type="entry name" value="2C_sensor_his_kinase"/>
</dbReference>
<dbReference type="EMBL" id="JAWNGA010000004">
    <property type="protein sequence ID" value="MDY5132834.1"/>
    <property type="molecule type" value="Genomic_DNA"/>
</dbReference>
<dbReference type="Proteomes" id="UP001275049">
    <property type="component" value="Unassembled WGS sequence"/>
</dbReference>
<evidence type="ECO:0000256" key="21">
    <source>
        <dbReference type="ARBA" id="ARBA00040454"/>
    </source>
</evidence>
<keyword evidence="16 23" id="KW-1133">Transmembrane helix</keyword>
<dbReference type="PANTHER" id="PTHR44936">
    <property type="entry name" value="SENSOR PROTEIN CREC"/>
    <property type="match status" value="1"/>
</dbReference>
<feature type="transmembrane region" description="Helical" evidence="23">
    <location>
        <begin position="46"/>
        <end position="69"/>
    </location>
</feature>
<evidence type="ECO:0000313" key="26">
    <source>
        <dbReference type="EMBL" id="MDY5132834.1"/>
    </source>
</evidence>
<feature type="transmembrane region" description="Helical" evidence="23">
    <location>
        <begin position="5"/>
        <end position="26"/>
    </location>
</feature>
<name>A0AAW9HJP2_9ACTO</name>
<keyword evidence="10" id="KW-0547">Nucleotide-binding</keyword>
<dbReference type="InterPro" id="IPR036097">
    <property type="entry name" value="HisK_dim/P_sf"/>
</dbReference>
<comment type="subcellular location">
    <subcellularLocation>
        <location evidence="4">Cell membrane</location>
        <topology evidence="4">Multi-pass membrane protein</topology>
    </subcellularLocation>
</comment>
<keyword evidence="13" id="KW-0067">ATP-binding</keyword>
<dbReference type="EMBL" id="JAWNGC010000001">
    <property type="protein sequence ID" value="MDY5154158.1"/>
    <property type="molecule type" value="Genomic_DNA"/>
</dbReference>
<evidence type="ECO:0000256" key="8">
    <source>
        <dbReference type="ARBA" id="ARBA00022679"/>
    </source>
</evidence>
<evidence type="ECO:0000256" key="23">
    <source>
        <dbReference type="SAM" id="Phobius"/>
    </source>
</evidence>
<dbReference type="Proteomes" id="UP001281731">
    <property type="component" value="Unassembled WGS sequence"/>
</dbReference>
<dbReference type="InterPro" id="IPR005467">
    <property type="entry name" value="His_kinase_dom"/>
</dbReference>
<evidence type="ECO:0000256" key="19">
    <source>
        <dbReference type="ARBA" id="ARBA00023026"/>
    </source>
</evidence>
<evidence type="ECO:0000256" key="2">
    <source>
        <dbReference type="ARBA" id="ARBA00001936"/>
    </source>
</evidence>
<dbReference type="Pfam" id="PF02518">
    <property type="entry name" value="HATPase_c"/>
    <property type="match status" value="1"/>
</dbReference>
<comment type="caution">
    <text evidence="27">The sequence shown here is derived from an EMBL/GenBank/DDBJ whole genome shotgun (WGS) entry which is preliminary data.</text>
</comment>
<evidence type="ECO:0000259" key="24">
    <source>
        <dbReference type="PROSITE" id="PS50109"/>
    </source>
</evidence>
<dbReference type="SMART" id="SM00387">
    <property type="entry name" value="HATPase_c"/>
    <property type="match status" value="1"/>
</dbReference>
<comment type="cofactor">
    <cofactor evidence="3">
        <name>Mg(2+)</name>
        <dbReference type="ChEBI" id="CHEBI:18420"/>
    </cofactor>
</comment>
<dbReference type="GO" id="GO:0005524">
    <property type="term" value="F:ATP binding"/>
    <property type="evidence" value="ECO:0007669"/>
    <property type="project" value="UniProtKB-KW"/>
</dbReference>
<keyword evidence="8" id="KW-0808">Transferase</keyword>
<dbReference type="SMART" id="SM00388">
    <property type="entry name" value="HisKA"/>
    <property type="match status" value="1"/>
</dbReference>
<sequence>MRRRFLLMTTMVAGVAIILLTGPIAFTVWRVWGRDLSYLTVRHDMIVFFCLEIIGIVATVTLAVALALWQSRKISAPLIYLAAATEQLGSGTTRPVITPSGIEEIDLVFNEIERAGDRVAGRLSAERQFSADASHQLRTPLTSLSMRLEEIEYLTDDKDVKSEVNACLEQVERLTNVVTNLLESSHHIQAQSEAVALQPIFTQQLSEWARPFALAYRKITFKAGKHGPVLADPRALSQIIATLVENSLRYGKGTTTVTSNAQGRTVVIQVADEGKGVDEEFAQTIFTKGFSTGGSTGIGLYVARQLAQRNNGKLELTQAKPAVFSLVLSALPEELDPAKVLPAGGVIAVGARKRRI</sequence>
<dbReference type="AlphaFoldDB" id="A0AAW9HJP2"/>
<dbReference type="GO" id="GO:0000155">
    <property type="term" value="F:phosphorelay sensor kinase activity"/>
    <property type="evidence" value="ECO:0007669"/>
    <property type="project" value="InterPro"/>
</dbReference>
<dbReference type="SUPFAM" id="SSF55874">
    <property type="entry name" value="ATPase domain of HSP90 chaperone/DNA topoisomerase II/histidine kinase"/>
    <property type="match status" value="1"/>
</dbReference>
<reference evidence="27 28" key="1">
    <citation type="submission" date="2023-10" db="EMBL/GenBank/DDBJ databases">
        <title>Whole Genome based description of the genera Actinobaculum and Actinotignum reveals a complex phylogenetic relationship within the species included in the genus Actinotignum.</title>
        <authorList>
            <person name="Jensen C.S."/>
            <person name="Dargis R."/>
            <person name="Kemp M."/>
            <person name="Christensen J.J."/>
        </authorList>
    </citation>
    <scope>NUCLEOTIDE SEQUENCE</scope>
    <source>
        <strain evidence="27">SLA_B511</strain>
        <strain evidence="26 28">SLA_B974</strain>
    </source>
</reference>
<dbReference type="Pfam" id="PF00512">
    <property type="entry name" value="HisKA"/>
    <property type="match status" value="1"/>
</dbReference>
<dbReference type="InterPro" id="IPR004358">
    <property type="entry name" value="Sig_transdc_His_kin-like_C"/>
</dbReference>
<evidence type="ECO:0000259" key="25">
    <source>
        <dbReference type="PROSITE" id="PS50885"/>
    </source>
</evidence>
<evidence type="ECO:0000256" key="17">
    <source>
        <dbReference type="ARBA" id="ARBA00023012"/>
    </source>
</evidence>
<dbReference type="EC" id="2.7.13.3" evidence="5"/>
<dbReference type="Gene3D" id="1.10.287.130">
    <property type="match status" value="1"/>
</dbReference>
<accession>A0AAW9HJP2</accession>
<dbReference type="CDD" id="cd00082">
    <property type="entry name" value="HisKA"/>
    <property type="match status" value="1"/>
</dbReference>
<dbReference type="InterPro" id="IPR036890">
    <property type="entry name" value="HATPase_C_sf"/>
</dbReference>
<keyword evidence="17" id="KW-0902">Two-component regulatory system</keyword>
<evidence type="ECO:0000256" key="10">
    <source>
        <dbReference type="ARBA" id="ARBA00022741"/>
    </source>
</evidence>
<evidence type="ECO:0000256" key="16">
    <source>
        <dbReference type="ARBA" id="ARBA00022989"/>
    </source>
</evidence>